<feature type="repeat" description="TPR" evidence="1">
    <location>
        <begin position="257"/>
        <end position="290"/>
    </location>
</feature>
<dbReference type="EMBL" id="BIMW01000103">
    <property type="protein sequence ID" value="GCE94637.1"/>
    <property type="molecule type" value="Genomic_DNA"/>
</dbReference>
<gene>
    <name evidence="3" type="ORF">NIES46_26960</name>
</gene>
<dbReference type="SUPFAM" id="SSF81901">
    <property type="entry name" value="HCP-like"/>
    <property type="match status" value="1"/>
</dbReference>
<dbReference type="PANTHER" id="PTHR10098">
    <property type="entry name" value="RAPSYN-RELATED"/>
    <property type="match status" value="1"/>
</dbReference>
<feature type="domain" description="CHAT" evidence="2">
    <location>
        <begin position="675"/>
        <end position="958"/>
    </location>
</feature>
<protein>
    <recommendedName>
        <fullName evidence="2">CHAT domain-containing protein</fullName>
    </recommendedName>
</protein>
<organism evidence="3 4">
    <name type="scientific">Limnospira platensis NIES-46</name>
    <dbReference type="NCBI Taxonomy" id="1236695"/>
    <lineage>
        <taxon>Bacteria</taxon>
        <taxon>Bacillati</taxon>
        <taxon>Cyanobacteriota</taxon>
        <taxon>Cyanophyceae</taxon>
        <taxon>Oscillatoriophycideae</taxon>
        <taxon>Oscillatoriales</taxon>
        <taxon>Sirenicapillariaceae</taxon>
        <taxon>Limnospira</taxon>
    </lineage>
</organism>
<keyword evidence="4" id="KW-1185">Reference proteome</keyword>
<dbReference type="Pfam" id="PF13424">
    <property type="entry name" value="TPR_12"/>
    <property type="match status" value="5"/>
</dbReference>
<keyword evidence="1" id="KW-0802">TPR repeat</keyword>
<evidence type="ECO:0000313" key="4">
    <source>
        <dbReference type="Proteomes" id="UP000326169"/>
    </source>
</evidence>
<sequence>MKFWQLTFLALVSFFLTFYCDTSILARVNSPAFNGQFPIDFVSPALGPTTEDQRQEADRFFNRGIHHLDLSEFSEAIQPYQKSLQLYKQIDDRPGMAKSLHHLGIAYRNLKDYDQAIKYYQQSGQIFDQIGDRNGLANSFMGLGLVYRTLEEHEKAIESYQQSLQIFEKMGDDQGVLNSLNNLGIVYQNLGKYHQAIQPYQQSLQIFEKMGDRQNMAKSLHSLGIIYGILGEYYKAIESYQQSLQIFEKMGDRNGVAHSLLGLGIVYGNLGDGHKAIEYYQQSLEMFDKISDRNGVANSLLGLGIVYGNLGKYDQAIEYYQQSWQIFKQISDRNGVAKSLLGLGIVYGKLEKYDQAIESYQQSLQLFKQIGDRNGIATSLGNLGVVYRSLGKYHKAIESYQQSLQISQEIGDRNRERQILSNIGLLLSTQDQPQLAIVFYKQSVNVTEDIRQGLRRLPTELQQLYLETVADTYRRLADLLLQFDRIIEAQQVLELLKVQELEDYLINVRGDPQNLQMLPDERQAWSQYQALQQEAIAISRELAELEKIPVNQRLPAQQQRLQEIREQQGKTRGIFDQFLSSPEVENLIKNISQNQHNINIRNYPNLHKLLANLPEKSVILYPLVLDNRLELLLVTTQTAAPLRQPVNVTAKQLNQAIRDYRTGLKNQDSESFKHTAKVLYDYLIKPIEKDLVNLQVKTLIYAPDRALRYLPLAGLYDGQQWLVEKYRINNITVASLTQFIVTPSKPPSVLAGAFADVDTGYQFQVAQRQFDFYGLKFAYDEINNIAGIIPNTNRLLDRDFNRQQTEGYLGDYNIIHLATHAAFIPGQPMDSFILFGDGDRASINDIRRWDLKNVDLAVLSACQTGLGDLSGNGEEILGLGYIMQEAGAQATVATLWLIEDASTQQLMNVFYQKLSEGNSRAEALRQAQLALINQQVPHPQNQDISAPYHWAGFIIIGNGF</sequence>
<dbReference type="Gene3D" id="1.25.40.10">
    <property type="entry name" value="Tetratricopeptide repeat domain"/>
    <property type="match status" value="2"/>
</dbReference>
<feature type="repeat" description="TPR" evidence="1">
    <location>
        <begin position="297"/>
        <end position="330"/>
    </location>
</feature>
<dbReference type="SMART" id="SM00028">
    <property type="entry name" value="TPR"/>
    <property type="match status" value="10"/>
</dbReference>
<evidence type="ECO:0000256" key="1">
    <source>
        <dbReference type="PROSITE-ProRule" id="PRU00339"/>
    </source>
</evidence>
<reference evidence="3 4" key="1">
    <citation type="journal article" date="2019" name="J Genomics">
        <title>The Draft Genome of a Hydrogen-producing Cyanobacterium, Arthrospira platensis NIES-46.</title>
        <authorList>
            <person name="Suzuki S."/>
            <person name="Yamaguchi H."/>
            <person name="Kawachi M."/>
        </authorList>
    </citation>
    <scope>NUCLEOTIDE SEQUENCE [LARGE SCALE GENOMIC DNA]</scope>
    <source>
        <strain evidence="3 4">NIES-46</strain>
    </source>
</reference>
<accession>A0A5M3T709</accession>
<feature type="repeat" description="TPR" evidence="1">
    <location>
        <begin position="57"/>
        <end position="90"/>
    </location>
</feature>
<dbReference type="InterPro" id="IPR019734">
    <property type="entry name" value="TPR_rpt"/>
</dbReference>
<feature type="repeat" description="TPR" evidence="1">
    <location>
        <begin position="337"/>
        <end position="370"/>
    </location>
</feature>
<dbReference type="InterPro" id="IPR024983">
    <property type="entry name" value="CHAT_dom"/>
</dbReference>
<dbReference type="SUPFAM" id="SSF48452">
    <property type="entry name" value="TPR-like"/>
    <property type="match status" value="1"/>
</dbReference>
<name>A0A5M3T709_LIMPL</name>
<proteinExistence type="predicted"/>
<dbReference type="RefSeq" id="WP_014276801.1">
    <property type="nucleotide sequence ID" value="NZ_BIMW01000103.1"/>
</dbReference>
<dbReference type="Proteomes" id="UP000326169">
    <property type="component" value="Unassembled WGS sequence"/>
</dbReference>
<feature type="repeat" description="TPR" evidence="1">
    <location>
        <begin position="137"/>
        <end position="170"/>
    </location>
</feature>
<dbReference type="Pfam" id="PF12770">
    <property type="entry name" value="CHAT"/>
    <property type="match status" value="1"/>
</dbReference>
<feature type="repeat" description="TPR" evidence="1">
    <location>
        <begin position="97"/>
        <end position="130"/>
    </location>
</feature>
<dbReference type="PANTHER" id="PTHR10098:SF108">
    <property type="entry name" value="TETRATRICOPEPTIDE REPEAT PROTEIN 28"/>
    <property type="match status" value="1"/>
</dbReference>
<dbReference type="PROSITE" id="PS50293">
    <property type="entry name" value="TPR_REGION"/>
    <property type="match status" value="3"/>
</dbReference>
<feature type="repeat" description="TPR" evidence="1">
    <location>
        <begin position="377"/>
        <end position="410"/>
    </location>
</feature>
<feature type="repeat" description="TPR" evidence="1">
    <location>
        <begin position="177"/>
        <end position="210"/>
    </location>
</feature>
<dbReference type="InterPro" id="IPR011990">
    <property type="entry name" value="TPR-like_helical_dom_sf"/>
</dbReference>
<evidence type="ECO:0000313" key="3">
    <source>
        <dbReference type="EMBL" id="GCE94637.1"/>
    </source>
</evidence>
<evidence type="ECO:0000259" key="2">
    <source>
        <dbReference type="Pfam" id="PF12770"/>
    </source>
</evidence>
<dbReference type="PROSITE" id="PS50005">
    <property type="entry name" value="TPR"/>
    <property type="match status" value="9"/>
</dbReference>
<comment type="caution">
    <text evidence="3">The sequence shown here is derived from an EMBL/GenBank/DDBJ whole genome shotgun (WGS) entry which is preliminary data.</text>
</comment>
<dbReference type="GeneID" id="301683525"/>
<feature type="repeat" description="TPR" evidence="1">
    <location>
        <begin position="217"/>
        <end position="250"/>
    </location>
</feature>